<proteinExistence type="predicted"/>
<gene>
    <name evidence="1" type="ORF">QNA08_16975</name>
</gene>
<dbReference type="RefSeq" id="WP_283741912.1">
    <property type="nucleotide sequence ID" value="NZ_JASJEV010000014.1"/>
</dbReference>
<sequence length="79" mass="8391">MIREQPRTHRGRVPRPSFVVGRSSCGGWVVRATGGGVEAAFLNRTEAIRFALAESGHQPGAVVLAPYIGLPQAKRGGSH</sequence>
<keyword evidence="2" id="KW-1185">Reference proteome</keyword>
<dbReference type="EMBL" id="JASJEV010000014">
    <property type="protein sequence ID" value="MDJ1159913.1"/>
    <property type="molecule type" value="Genomic_DNA"/>
</dbReference>
<evidence type="ECO:0000313" key="2">
    <source>
        <dbReference type="Proteomes" id="UP001321492"/>
    </source>
</evidence>
<name>A0ABT7AKL8_9HYPH</name>
<evidence type="ECO:0008006" key="3">
    <source>
        <dbReference type="Google" id="ProtNLM"/>
    </source>
</evidence>
<reference evidence="1 2" key="1">
    <citation type="submission" date="2023-05" db="EMBL/GenBank/DDBJ databases">
        <title>Chelatococcus sp. nov., a moderately thermophilic bacterium isolated from hot spring microbial mat.</title>
        <authorList>
            <person name="Hu C.-J."/>
            <person name="Li W.-J."/>
        </authorList>
    </citation>
    <scope>NUCLEOTIDE SEQUENCE [LARGE SCALE GENOMIC DNA]</scope>
    <source>
        <strain evidence="1 2">SYSU G07232</strain>
    </source>
</reference>
<protein>
    <recommendedName>
        <fullName evidence="3">DUF2188 domain-containing protein</fullName>
    </recommendedName>
</protein>
<dbReference type="Proteomes" id="UP001321492">
    <property type="component" value="Unassembled WGS sequence"/>
</dbReference>
<organism evidence="1 2">
    <name type="scientific">Chelatococcus albus</name>
    <dbReference type="NCBI Taxonomy" id="3047466"/>
    <lineage>
        <taxon>Bacteria</taxon>
        <taxon>Pseudomonadati</taxon>
        <taxon>Pseudomonadota</taxon>
        <taxon>Alphaproteobacteria</taxon>
        <taxon>Hyphomicrobiales</taxon>
        <taxon>Chelatococcaceae</taxon>
        <taxon>Chelatococcus</taxon>
    </lineage>
</organism>
<evidence type="ECO:0000313" key="1">
    <source>
        <dbReference type="EMBL" id="MDJ1159913.1"/>
    </source>
</evidence>
<comment type="caution">
    <text evidence="1">The sequence shown here is derived from an EMBL/GenBank/DDBJ whole genome shotgun (WGS) entry which is preliminary data.</text>
</comment>
<accession>A0ABT7AKL8</accession>